<comment type="caution">
    <text evidence="1">The sequence shown here is derived from an EMBL/GenBank/DDBJ whole genome shotgun (WGS) entry which is preliminary data.</text>
</comment>
<protein>
    <submittedName>
        <fullName evidence="1">Cycloartenol synthase</fullName>
    </submittedName>
</protein>
<proteinExistence type="predicted"/>
<sequence length="213" mass="23378">MITSDPSSPSSISTLESSVEFGTASTLLDRGPITGFLLLFPLSVILKDVQSGETSLLYDARQTILNLNTPVVKDLQAALLLSQISSEIVGEPLKQKDSMMQLMSFFPSWLVHSVDENKDGSFATYELTRSYAWLEASVKRSSQTEVHAGFGGFVGIWKSFTAFGNPLVAAMRDGSEEKGIWDLGEVEVFVEVWKLSIDLGEAKMAETRTTRNI</sequence>
<accession>A0ABR2LKD3</accession>
<dbReference type="Proteomes" id="UP001412067">
    <property type="component" value="Unassembled WGS sequence"/>
</dbReference>
<name>A0ABR2LKD3_9ASPA</name>
<gene>
    <name evidence="1" type="primary">GgCAS1</name>
    <name evidence="1" type="ORF">KSP40_PGU000313</name>
</gene>
<evidence type="ECO:0000313" key="2">
    <source>
        <dbReference type="Proteomes" id="UP001412067"/>
    </source>
</evidence>
<evidence type="ECO:0000313" key="1">
    <source>
        <dbReference type="EMBL" id="KAK8943542.1"/>
    </source>
</evidence>
<reference evidence="1 2" key="1">
    <citation type="journal article" date="2022" name="Nat. Plants">
        <title>Genomes of leafy and leafless Platanthera orchids illuminate the evolution of mycoheterotrophy.</title>
        <authorList>
            <person name="Li M.H."/>
            <person name="Liu K.W."/>
            <person name="Li Z."/>
            <person name="Lu H.C."/>
            <person name="Ye Q.L."/>
            <person name="Zhang D."/>
            <person name="Wang J.Y."/>
            <person name="Li Y.F."/>
            <person name="Zhong Z.M."/>
            <person name="Liu X."/>
            <person name="Yu X."/>
            <person name="Liu D.K."/>
            <person name="Tu X.D."/>
            <person name="Liu B."/>
            <person name="Hao Y."/>
            <person name="Liao X.Y."/>
            <person name="Jiang Y.T."/>
            <person name="Sun W.H."/>
            <person name="Chen J."/>
            <person name="Chen Y.Q."/>
            <person name="Ai Y."/>
            <person name="Zhai J.W."/>
            <person name="Wu S.S."/>
            <person name="Zhou Z."/>
            <person name="Hsiao Y.Y."/>
            <person name="Wu W.L."/>
            <person name="Chen Y.Y."/>
            <person name="Lin Y.F."/>
            <person name="Hsu J.L."/>
            <person name="Li C.Y."/>
            <person name="Wang Z.W."/>
            <person name="Zhao X."/>
            <person name="Zhong W.Y."/>
            <person name="Ma X.K."/>
            <person name="Ma L."/>
            <person name="Huang J."/>
            <person name="Chen G.Z."/>
            <person name="Huang M.Z."/>
            <person name="Huang L."/>
            <person name="Peng D.H."/>
            <person name="Luo Y.B."/>
            <person name="Zou S.Q."/>
            <person name="Chen S.P."/>
            <person name="Lan S."/>
            <person name="Tsai W.C."/>
            <person name="Van de Peer Y."/>
            <person name="Liu Z.J."/>
        </authorList>
    </citation>
    <scope>NUCLEOTIDE SEQUENCE [LARGE SCALE GENOMIC DNA]</scope>
    <source>
        <tissue evidence="1">Flower</tissue>
    </source>
</reference>
<keyword evidence="2" id="KW-1185">Reference proteome</keyword>
<organism evidence="1 2">
    <name type="scientific">Platanthera guangdongensis</name>
    <dbReference type="NCBI Taxonomy" id="2320717"/>
    <lineage>
        <taxon>Eukaryota</taxon>
        <taxon>Viridiplantae</taxon>
        <taxon>Streptophyta</taxon>
        <taxon>Embryophyta</taxon>
        <taxon>Tracheophyta</taxon>
        <taxon>Spermatophyta</taxon>
        <taxon>Magnoliopsida</taxon>
        <taxon>Liliopsida</taxon>
        <taxon>Asparagales</taxon>
        <taxon>Orchidaceae</taxon>
        <taxon>Orchidoideae</taxon>
        <taxon>Orchideae</taxon>
        <taxon>Orchidinae</taxon>
        <taxon>Platanthera</taxon>
    </lineage>
</organism>
<dbReference type="EMBL" id="JBBWWR010000018">
    <property type="protein sequence ID" value="KAK8943542.1"/>
    <property type="molecule type" value="Genomic_DNA"/>
</dbReference>